<gene>
    <name evidence="2" type="ORF">AVDCRST_MAG08-2317</name>
</gene>
<evidence type="ECO:0000313" key="2">
    <source>
        <dbReference type="EMBL" id="CAA9255296.1"/>
    </source>
</evidence>
<proteinExistence type="predicted"/>
<name>A0A6J4INC4_9PROT</name>
<feature type="region of interest" description="Disordered" evidence="1">
    <location>
        <begin position="1"/>
        <end position="38"/>
    </location>
</feature>
<protein>
    <submittedName>
        <fullName evidence="2">Uncharacterized protein</fullName>
    </submittedName>
</protein>
<dbReference type="AlphaFoldDB" id="A0A6J4INC4"/>
<organism evidence="2">
    <name type="scientific">uncultured Acetobacteraceae bacterium</name>
    <dbReference type="NCBI Taxonomy" id="169975"/>
    <lineage>
        <taxon>Bacteria</taxon>
        <taxon>Pseudomonadati</taxon>
        <taxon>Pseudomonadota</taxon>
        <taxon>Alphaproteobacteria</taxon>
        <taxon>Acetobacterales</taxon>
        <taxon>Acetobacteraceae</taxon>
        <taxon>environmental samples</taxon>
    </lineage>
</organism>
<sequence>MAGPPKSRMLASHDEPRRSGGRPLANTGDVRSSLEGGA</sequence>
<dbReference type="EMBL" id="CADCTG010000180">
    <property type="protein sequence ID" value="CAA9255296.1"/>
    <property type="molecule type" value="Genomic_DNA"/>
</dbReference>
<evidence type="ECO:0000256" key="1">
    <source>
        <dbReference type="SAM" id="MobiDB-lite"/>
    </source>
</evidence>
<reference evidence="2" key="1">
    <citation type="submission" date="2020-02" db="EMBL/GenBank/DDBJ databases">
        <authorList>
            <person name="Meier V. D."/>
        </authorList>
    </citation>
    <scope>NUCLEOTIDE SEQUENCE</scope>
    <source>
        <strain evidence="2">AVDCRST_MAG08</strain>
    </source>
</reference>
<accession>A0A6J4INC4</accession>